<dbReference type="InterPro" id="IPR044972">
    <property type="entry name" value="Mot1"/>
</dbReference>
<proteinExistence type="predicted"/>
<dbReference type="AlphaFoldDB" id="A0A8C4QAQ0"/>
<evidence type="ECO:0000313" key="2">
    <source>
        <dbReference type="Proteomes" id="UP000694388"/>
    </source>
</evidence>
<dbReference type="PANTHER" id="PTHR36498:SF1">
    <property type="entry name" value="TATA-BINDING PROTEIN-ASSOCIATED FACTOR 172"/>
    <property type="match status" value="1"/>
</dbReference>
<protein>
    <submittedName>
        <fullName evidence="1">Uncharacterized protein</fullName>
    </submittedName>
</protein>
<dbReference type="GO" id="GO:0016887">
    <property type="term" value="F:ATP hydrolysis activity"/>
    <property type="evidence" value="ECO:0007669"/>
    <property type="project" value="InterPro"/>
</dbReference>
<dbReference type="Proteomes" id="UP000694388">
    <property type="component" value="Unplaced"/>
</dbReference>
<evidence type="ECO:0000313" key="1">
    <source>
        <dbReference type="Ensembl" id="ENSEBUP00000012627.1"/>
    </source>
</evidence>
<keyword evidence="2" id="KW-1185">Reference proteome</keyword>
<reference evidence="1" key="2">
    <citation type="submission" date="2025-09" db="UniProtKB">
        <authorList>
            <consortium name="Ensembl"/>
        </authorList>
    </citation>
    <scope>IDENTIFICATION</scope>
</reference>
<accession>A0A8C4QAQ0</accession>
<dbReference type="Ensembl" id="ENSEBUT00000013202.1">
    <property type="protein sequence ID" value="ENSEBUP00000012627.1"/>
    <property type="gene ID" value="ENSEBUG00000008017.1"/>
</dbReference>
<sequence length="186" mass="20605">TPVTRKAAAQQLGEVQRLHPHELHNLLAKVLTYLHSQSWDTRIAAGQAIEAIVKHVCQWKPPPNLSVTPASERDYEDHLRFSRFDIFQLLQRGTSLVGSTGSEFDVSEDKGEYLDPRERVARQRRALQKKLGLDVGGALGITTEDLFDDEDLATTCSPSQGHGRLGKSLQPVPSLGMVEQAKKMVA</sequence>
<reference evidence="1" key="1">
    <citation type="submission" date="2025-08" db="UniProtKB">
        <authorList>
            <consortium name="Ensembl"/>
        </authorList>
    </citation>
    <scope>IDENTIFICATION</scope>
</reference>
<organism evidence="1 2">
    <name type="scientific">Eptatretus burgeri</name>
    <name type="common">Inshore hagfish</name>
    <dbReference type="NCBI Taxonomy" id="7764"/>
    <lineage>
        <taxon>Eukaryota</taxon>
        <taxon>Metazoa</taxon>
        <taxon>Chordata</taxon>
        <taxon>Craniata</taxon>
        <taxon>Vertebrata</taxon>
        <taxon>Cyclostomata</taxon>
        <taxon>Myxini</taxon>
        <taxon>Myxiniformes</taxon>
        <taxon>Myxinidae</taxon>
        <taxon>Eptatretinae</taxon>
        <taxon>Eptatretus</taxon>
    </lineage>
</organism>
<dbReference type="GO" id="GO:0017025">
    <property type="term" value="F:TBP-class protein binding"/>
    <property type="evidence" value="ECO:0007669"/>
    <property type="project" value="InterPro"/>
</dbReference>
<dbReference type="OMA" id="FRATAGC"/>
<dbReference type="InterPro" id="IPR016024">
    <property type="entry name" value="ARM-type_fold"/>
</dbReference>
<dbReference type="SUPFAM" id="SSF48371">
    <property type="entry name" value="ARM repeat"/>
    <property type="match status" value="1"/>
</dbReference>
<name>A0A8C4QAQ0_EPTBU</name>
<dbReference type="GeneTree" id="ENSGT00940000173803"/>
<dbReference type="GO" id="GO:0003677">
    <property type="term" value="F:DNA binding"/>
    <property type="evidence" value="ECO:0007669"/>
    <property type="project" value="InterPro"/>
</dbReference>
<dbReference type="PANTHER" id="PTHR36498">
    <property type="entry name" value="TATA-BINDING PROTEIN-ASSOCIATED FACTOR 172"/>
    <property type="match status" value="1"/>
</dbReference>